<dbReference type="InterPro" id="IPR012910">
    <property type="entry name" value="Plug_dom"/>
</dbReference>
<protein>
    <submittedName>
        <fullName evidence="12">TonB-dependent receptor</fullName>
    </submittedName>
</protein>
<keyword evidence="7 8" id="KW-0998">Cell outer membrane</keyword>
<comment type="subcellular location">
    <subcellularLocation>
        <location evidence="1 8">Cell outer membrane</location>
        <topology evidence="1 8">Multi-pass membrane protein</topology>
    </subcellularLocation>
</comment>
<evidence type="ECO:0000256" key="2">
    <source>
        <dbReference type="ARBA" id="ARBA00022448"/>
    </source>
</evidence>
<dbReference type="PANTHER" id="PTHR47234:SF3">
    <property type="entry name" value="SECRETIN_TONB SHORT N-TERMINAL DOMAIN-CONTAINING PROTEIN"/>
    <property type="match status" value="1"/>
</dbReference>
<proteinExistence type="inferred from homology"/>
<keyword evidence="2 8" id="KW-0813">Transport</keyword>
<comment type="similarity">
    <text evidence="8 9">Belongs to the TonB-dependent receptor family.</text>
</comment>
<name>A0ABT3A9S2_9ALTE</name>
<keyword evidence="3 8" id="KW-1134">Transmembrane beta strand</keyword>
<dbReference type="Gene3D" id="3.55.50.30">
    <property type="match status" value="1"/>
</dbReference>
<dbReference type="EMBL" id="JAOWKX010000005">
    <property type="protein sequence ID" value="MCV2885350.1"/>
    <property type="molecule type" value="Genomic_DNA"/>
</dbReference>
<dbReference type="SUPFAM" id="SSF56935">
    <property type="entry name" value="Porins"/>
    <property type="match status" value="1"/>
</dbReference>
<dbReference type="Pfam" id="PF07715">
    <property type="entry name" value="Plug"/>
    <property type="match status" value="1"/>
</dbReference>
<evidence type="ECO:0000313" key="12">
    <source>
        <dbReference type="EMBL" id="MCV2885350.1"/>
    </source>
</evidence>
<evidence type="ECO:0000256" key="3">
    <source>
        <dbReference type="ARBA" id="ARBA00022452"/>
    </source>
</evidence>
<keyword evidence="13" id="KW-1185">Reference proteome</keyword>
<dbReference type="InterPro" id="IPR037066">
    <property type="entry name" value="Plug_dom_sf"/>
</dbReference>
<evidence type="ECO:0000256" key="1">
    <source>
        <dbReference type="ARBA" id="ARBA00004571"/>
    </source>
</evidence>
<evidence type="ECO:0000256" key="4">
    <source>
        <dbReference type="ARBA" id="ARBA00022692"/>
    </source>
</evidence>
<keyword evidence="12" id="KW-0675">Receptor</keyword>
<dbReference type="RefSeq" id="WP_263712633.1">
    <property type="nucleotide sequence ID" value="NZ_JAOWKX010000005.1"/>
</dbReference>
<gene>
    <name evidence="12" type="ORF">OE749_11660</name>
</gene>
<dbReference type="InterPro" id="IPR000531">
    <property type="entry name" value="Beta-barrel_TonB"/>
</dbReference>
<keyword evidence="4 8" id="KW-0812">Transmembrane</keyword>
<keyword evidence="5 9" id="KW-0798">TonB box</keyword>
<sequence>MHKSLTQLAEKAQVTLLFPLEIAEQHVSQAVEGKFTVSDAIRLVIAGTELSLIKGEDALYSVGMANAIAPNPQHQPNIGDSAPEAQKHKIEKIAIVGTRSTPRTTTDSPVPIDIINASELSSTGGMDALSVLSSLIPSLNVNDQPINDASTLVRPANLRGLASDHTLILINGKRYHRSAVITFLGGGLSDGAQGPDLSTIPLSAIHQVEVLRDGAAAQYGSDAIAGVINFVLKNDANGGAVVVQNGGFFDGDGEATQIQWNNGFEFGSGGFVHLSSEFRHQNATSRSTQRDDAMRLINAGNHFVAEPAQHWGAPEIKYDAKFALNSQWELDSDTAMYSFANLSERKMMSGFYYRHPQQRQQVFVRGNDETPQLLVADLDGIDSGITCPTIPIVDDNVLDDTDYLLIADNQTEIGQNCFAFNEWFPGGFTPLFGGKLSDIHGVIGITYDTDNQWAFDLSATYGRSKIQYLLEGSINPSLGPDSPTSFKPGAAIQQEQSLRIDAQKERTVNQLQMSMAMGVEYRQERFEQIAGDKPSYQVGYLALDPLTGASQGFGAGSNGFNGFKPAVAGKWQRYNWASYADLEIRSDAGIQLGLAARYEHFSDFGNTFDGKVALMFDLSEDYSVRTSFSSGFKAPSVGQSNVVNITTAFFEGQLEDQITLSPHHPVAMRLGASALKPEQSHHVSLGWVGQMYDNFYVTVDYFSIHMRDRISTTSALSLTDDDIRYLESIGISGTSGITSAKYFANDFDTHSQGVDIVMSYDFDSRYGESQVIFNYNWTHTDVENVEAYIRFNQQGEPEPTSNITQQRIRMLENNLPQHRLAVTFTHATDAFDYLLRANYFGSYYEDHVDASAGYDIYAGSEWTLDAEVTYRMSSAFSTSLGAKNVLNNFPDTNPYQGLVGSTYPLTSPMGINGGFYYLRGIWNF</sequence>
<evidence type="ECO:0000259" key="11">
    <source>
        <dbReference type="Pfam" id="PF07715"/>
    </source>
</evidence>
<evidence type="ECO:0000313" key="13">
    <source>
        <dbReference type="Proteomes" id="UP001652504"/>
    </source>
</evidence>
<evidence type="ECO:0000256" key="9">
    <source>
        <dbReference type="RuleBase" id="RU003357"/>
    </source>
</evidence>
<organism evidence="12 13">
    <name type="scientific">Fluctibacter corallii</name>
    <dbReference type="NCBI Taxonomy" id="2984329"/>
    <lineage>
        <taxon>Bacteria</taxon>
        <taxon>Pseudomonadati</taxon>
        <taxon>Pseudomonadota</taxon>
        <taxon>Gammaproteobacteria</taxon>
        <taxon>Alteromonadales</taxon>
        <taxon>Alteromonadaceae</taxon>
        <taxon>Fluctibacter</taxon>
    </lineage>
</organism>
<evidence type="ECO:0000256" key="6">
    <source>
        <dbReference type="ARBA" id="ARBA00023136"/>
    </source>
</evidence>
<evidence type="ECO:0000256" key="7">
    <source>
        <dbReference type="ARBA" id="ARBA00023237"/>
    </source>
</evidence>
<reference evidence="12 13" key="1">
    <citation type="submission" date="2022-10" db="EMBL/GenBank/DDBJ databases">
        <title>Aestuariibacter sp. AA17 isolated from Montipora capitata coral fragment.</title>
        <authorList>
            <person name="Emsley S.A."/>
            <person name="Pfannmuller K.M."/>
            <person name="Loughran R.M."/>
            <person name="Shlafstein M."/>
            <person name="Papke E."/>
            <person name="Saw J.H."/>
            <person name="Ushijima B."/>
            <person name="Videau P."/>
        </authorList>
    </citation>
    <scope>NUCLEOTIDE SEQUENCE [LARGE SCALE GENOMIC DNA]</scope>
    <source>
        <strain evidence="12 13">AA17</strain>
    </source>
</reference>
<dbReference type="Proteomes" id="UP001652504">
    <property type="component" value="Unassembled WGS sequence"/>
</dbReference>
<dbReference type="PROSITE" id="PS52016">
    <property type="entry name" value="TONB_DEPENDENT_REC_3"/>
    <property type="match status" value="1"/>
</dbReference>
<feature type="domain" description="TonB-dependent receptor plug" evidence="11">
    <location>
        <begin position="106"/>
        <end position="227"/>
    </location>
</feature>
<dbReference type="Gene3D" id="2.170.130.10">
    <property type="entry name" value="TonB-dependent receptor, plug domain"/>
    <property type="match status" value="1"/>
</dbReference>
<dbReference type="PANTHER" id="PTHR47234">
    <property type="match status" value="1"/>
</dbReference>
<keyword evidence="6 8" id="KW-0472">Membrane</keyword>
<evidence type="ECO:0000256" key="5">
    <source>
        <dbReference type="ARBA" id="ARBA00023077"/>
    </source>
</evidence>
<dbReference type="InterPro" id="IPR036942">
    <property type="entry name" value="Beta-barrel_TonB_sf"/>
</dbReference>
<dbReference type="Pfam" id="PF00593">
    <property type="entry name" value="TonB_dep_Rec_b-barrel"/>
    <property type="match status" value="1"/>
</dbReference>
<comment type="caution">
    <text evidence="12">The sequence shown here is derived from an EMBL/GenBank/DDBJ whole genome shotgun (WGS) entry which is preliminary data.</text>
</comment>
<dbReference type="Gene3D" id="2.40.170.20">
    <property type="entry name" value="TonB-dependent receptor, beta-barrel domain"/>
    <property type="match status" value="1"/>
</dbReference>
<dbReference type="InterPro" id="IPR039426">
    <property type="entry name" value="TonB-dep_rcpt-like"/>
</dbReference>
<evidence type="ECO:0000256" key="8">
    <source>
        <dbReference type="PROSITE-ProRule" id="PRU01360"/>
    </source>
</evidence>
<accession>A0ABT3A9S2</accession>
<evidence type="ECO:0000259" key="10">
    <source>
        <dbReference type="Pfam" id="PF00593"/>
    </source>
</evidence>
<feature type="domain" description="TonB-dependent receptor-like beta-barrel" evidence="10">
    <location>
        <begin position="443"/>
        <end position="885"/>
    </location>
</feature>